<gene>
    <name evidence="1" type="ORF">UFOVP190_273</name>
</gene>
<reference evidence="1" key="1">
    <citation type="submission" date="2020-05" db="EMBL/GenBank/DDBJ databases">
        <authorList>
            <person name="Chiriac C."/>
            <person name="Salcher M."/>
            <person name="Ghai R."/>
            <person name="Kavagutti S V."/>
        </authorList>
    </citation>
    <scope>NUCLEOTIDE SEQUENCE</scope>
</reference>
<evidence type="ECO:0000313" key="1">
    <source>
        <dbReference type="EMBL" id="CAB5214813.1"/>
    </source>
</evidence>
<dbReference type="EMBL" id="LR798243">
    <property type="protein sequence ID" value="CAB5214813.1"/>
    <property type="molecule type" value="Genomic_DNA"/>
</dbReference>
<sequence>MTPLPPAFSEMYERMAYRNHPVVKLTGELMNMQVWLMLNIWFLPYKLPGMLGDIEEVVRSVTLNGIKSSNPCKPNVRQ</sequence>
<organism evidence="1">
    <name type="scientific">uncultured Caudovirales phage</name>
    <dbReference type="NCBI Taxonomy" id="2100421"/>
    <lineage>
        <taxon>Viruses</taxon>
        <taxon>Duplodnaviria</taxon>
        <taxon>Heunggongvirae</taxon>
        <taxon>Uroviricota</taxon>
        <taxon>Caudoviricetes</taxon>
        <taxon>Peduoviridae</taxon>
        <taxon>Maltschvirus</taxon>
        <taxon>Maltschvirus maltsch</taxon>
    </lineage>
</organism>
<accession>A0A6J7WPF2</accession>
<proteinExistence type="predicted"/>
<name>A0A6J7WPF2_9CAUD</name>
<protein>
    <submittedName>
        <fullName evidence="1">Uncharacterized protein</fullName>
    </submittedName>
</protein>